<dbReference type="InterPro" id="IPR019819">
    <property type="entry name" value="Carboxylesterase_B_CS"/>
</dbReference>
<dbReference type="PANTHER" id="PTHR11559">
    <property type="entry name" value="CARBOXYLESTERASE"/>
    <property type="match status" value="1"/>
</dbReference>
<feature type="chain" id="PRO_5041011644" description="Carboxylic ester hydrolase" evidence="3">
    <location>
        <begin position="18"/>
        <end position="557"/>
    </location>
</feature>
<evidence type="ECO:0000256" key="1">
    <source>
        <dbReference type="ARBA" id="ARBA00005964"/>
    </source>
</evidence>
<feature type="signal peptide" evidence="3">
    <location>
        <begin position="1"/>
        <end position="17"/>
    </location>
</feature>
<dbReference type="InterPro" id="IPR050309">
    <property type="entry name" value="Type-B_Carboxylest/Lipase"/>
</dbReference>
<dbReference type="Proteomes" id="UP001148312">
    <property type="component" value="Unassembled WGS sequence"/>
</dbReference>
<dbReference type="RefSeq" id="XP_056792658.1">
    <property type="nucleotide sequence ID" value="XM_056932699.1"/>
</dbReference>
<dbReference type="AlphaFoldDB" id="A0A9W9XFZ3"/>
<name>A0A9W9XFZ3_9EURO</name>
<keyword evidence="3" id="KW-0732">Signal</keyword>
<dbReference type="InterPro" id="IPR029058">
    <property type="entry name" value="AB_hydrolase_fold"/>
</dbReference>
<evidence type="ECO:0000256" key="3">
    <source>
        <dbReference type="RuleBase" id="RU361235"/>
    </source>
</evidence>
<reference evidence="5" key="2">
    <citation type="journal article" date="2023" name="IMA Fungus">
        <title>Comparative genomic study of the Penicillium genus elucidates a diverse pangenome and 15 lateral gene transfer events.</title>
        <authorList>
            <person name="Petersen C."/>
            <person name="Sorensen T."/>
            <person name="Nielsen M.R."/>
            <person name="Sondergaard T.E."/>
            <person name="Sorensen J.L."/>
            <person name="Fitzpatrick D.A."/>
            <person name="Frisvad J.C."/>
            <person name="Nielsen K.L."/>
        </authorList>
    </citation>
    <scope>NUCLEOTIDE SEQUENCE</scope>
    <source>
        <strain evidence="5">IBT 30728</strain>
    </source>
</reference>
<dbReference type="SUPFAM" id="SSF53474">
    <property type="entry name" value="alpha/beta-Hydrolases"/>
    <property type="match status" value="1"/>
</dbReference>
<dbReference type="GO" id="GO:0072330">
    <property type="term" value="P:monocarboxylic acid biosynthetic process"/>
    <property type="evidence" value="ECO:0007669"/>
    <property type="project" value="UniProtKB-ARBA"/>
</dbReference>
<dbReference type="GO" id="GO:0017000">
    <property type="term" value="P:antibiotic biosynthetic process"/>
    <property type="evidence" value="ECO:0007669"/>
    <property type="project" value="UniProtKB-ARBA"/>
</dbReference>
<comment type="similarity">
    <text evidence="1 3">Belongs to the type-B carboxylesterase/lipase family.</text>
</comment>
<gene>
    <name evidence="5" type="ORF">N7539_003096</name>
</gene>
<dbReference type="Gene3D" id="3.40.50.1820">
    <property type="entry name" value="alpha/beta hydrolase"/>
    <property type="match status" value="1"/>
</dbReference>
<sequence length="557" mass="60479">MAKFSLLFLASLAAAKAPVVDLGYTKYEGRSLANGVSQWLGIRYAAPPLNELRFAAPQDPLAQKGVQQATQHKKTVDLITCRKMLTVADLQHGALCVPVASSLNQSVPEGTSEDCLFLDVYAPTEALANGKKLPVYFFIQGGGFASLSNNNYNGSGLIKASDSNIVVVNFNYRVGPFGFLASEEVAKGGSLNNGLKDQIKALQWVKKHIGKFGGNPDHVVIGGDSAGGGAVTLLLSAYGGRDDKLFVGAAAESQSFANMLDVKESQFVFDRLASRTGCDKSADSFACLRKLPIGTLQAQNIVSPYPGAPGNPLYLYGPTVDGDLVPDYTLKLFNQGKFIKVPVIFGDATNEGTVFVPKSTNNVSAADDFLKSQFNTITDCQLAKINSLYLTENQTRQFPDAGIYWRPASNAYGDLRYTCPGVDLSSVYEKAGVPSWNYHYDVKDPKSEASGDGVTHTVEINAIWGPENVHGGAPASYSGVNANIVPVMQGYWTSFVRALNPNTHRYHGTPEWKTWGKGEEAYRRIYIRTNQTHMETVPQVERERCAYLLSLGEHLRQ</sequence>
<feature type="domain" description="Carboxylesterase type B" evidence="4">
    <location>
        <begin position="17"/>
        <end position="531"/>
    </location>
</feature>
<comment type="caution">
    <text evidence="5">The sequence shown here is derived from an EMBL/GenBank/DDBJ whole genome shotgun (WGS) entry which is preliminary data.</text>
</comment>
<dbReference type="InterPro" id="IPR019826">
    <property type="entry name" value="Carboxylesterase_B_AS"/>
</dbReference>
<dbReference type="GO" id="GO:0016787">
    <property type="term" value="F:hydrolase activity"/>
    <property type="evidence" value="ECO:0007669"/>
    <property type="project" value="UniProtKB-KW"/>
</dbReference>
<reference evidence="5" key="1">
    <citation type="submission" date="2022-12" db="EMBL/GenBank/DDBJ databases">
        <authorList>
            <person name="Petersen C."/>
        </authorList>
    </citation>
    <scope>NUCLEOTIDE SEQUENCE</scope>
    <source>
        <strain evidence="5">IBT 30728</strain>
    </source>
</reference>
<dbReference type="Pfam" id="PF00135">
    <property type="entry name" value="COesterase"/>
    <property type="match status" value="1"/>
</dbReference>
<evidence type="ECO:0000259" key="4">
    <source>
        <dbReference type="Pfam" id="PF00135"/>
    </source>
</evidence>
<dbReference type="InterPro" id="IPR002018">
    <property type="entry name" value="CarbesteraseB"/>
</dbReference>
<keyword evidence="6" id="KW-1185">Reference proteome</keyword>
<evidence type="ECO:0000313" key="6">
    <source>
        <dbReference type="Proteomes" id="UP001148312"/>
    </source>
</evidence>
<accession>A0A9W9XFZ3</accession>
<keyword evidence="2 3" id="KW-0378">Hydrolase</keyword>
<dbReference type="GeneID" id="81622948"/>
<protein>
    <recommendedName>
        <fullName evidence="3">Carboxylic ester hydrolase</fullName>
        <ecNumber evidence="3">3.1.1.-</ecNumber>
    </recommendedName>
</protein>
<proteinExistence type="inferred from homology"/>
<dbReference type="FunFam" id="3.40.50.1820:FF:000316">
    <property type="entry name" value="Carboxylic ester hydrolase"/>
    <property type="match status" value="1"/>
</dbReference>
<dbReference type="EC" id="3.1.1.-" evidence="3"/>
<dbReference type="EMBL" id="JAPWDQ010000003">
    <property type="protein sequence ID" value="KAJ5491529.1"/>
    <property type="molecule type" value="Genomic_DNA"/>
</dbReference>
<evidence type="ECO:0000313" key="5">
    <source>
        <dbReference type="EMBL" id="KAJ5491529.1"/>
    </source>
</evidence>
<dbReference type="PROSITE" id="PS00941">
    <property type="entry name" value="CARBOXYLESTERASE_B_2"/>
    <property type="match status" value="1"/>
</dbReference>
<organism evidence="5 6">
    <name type="scientific">Penicillium diatomitis</name>
    <dbReference type="NCBI Taxonomy" id="2819901"/>
    <lineage>
        <taxon>Eukaryota</taxon>
        <taxon>Fungi</taxon>
        <taxon>Dikarya</taxon>
        <taxon>Ascomycota</taxon>
        <taxon>Pezizomycotina</taxon>
        <taxon>Eurotiomycetes</taxon>
        <taxon>Eurotiomycetidae</taxon>
        <taxon>Eurotiales</taxon>
        <taxon>Aspergillaceae</taxon>
        <taxon>Penicillium</taxon>
    </lineage>
</organism>
<evidence type="ECO:0000256" key="2">
    <source>
        <dbReference type="ARBA" id="ARBA00022801"/>
    </source>
</evidence>
<dbReference type="PROSITE" id="PS00122">
    <property type="entry name" value="CARBOXYLESTERASE_B_1"/>
    <property type="match status" value="1"/>
</dbReference>